<dbReference type="PANTHER" id="PTHR24148">
    <property type="entry name" value="ANKYRIN REPEAT DOMAIN-CONTAINING PROTEIN 39 HOMOLOG-RELATED"/>
    <property type="match status" value="1"/>
</dbReference>
<dbReference type="GeneID" id="19193949"/>
<dbReference type="OrthoDB" id="2157530at2759"/>
<proteinExistence type="predicted"/>
<organism evidence="3 4">
    <name type="scientific">Cladophialophora psammophila CBS 110553</name>
    <dbReference type="NCBI Taxonomy" id="1182543"/>
    <lineage>
        <taxon>Eukaryota</taxon>
        <taxon>Fungi</taxon>
        <taxon>Dikarya</taxon>
        <taxon>Ascomycota</taxon>
        <taxon>Pezizomycotina</taxon>
        <taxon>Eurotiomycetes</taxon>
        <taxon>Chaetothyriomycetidae</taxon>
        <taxon>Chaetothyriales</taxon>
        <taxon>Herpotrichiellaceae</taxon>
        <taxon>Cladophialophora</taxon>
    </lineage>
</organism>
<dbReference type="HOGENOM" id="CLU_1594361_0_0_1"/>
<accession>W9WTF3</accession>
<feature type="domain" description="Heterokaryon incompatibility" evidence="2">
    <location>
        <begin position="43"/>
        <end position="124"/>
    </location>
</feature>
<evidence type="ECO:0000259" key="2">
    <source>
        <dbReference type="Pfam" id="PF06985"/>
    </source>
</evidence>
<dbReference type="Proteomes" id="UP000019471">
    <property type="component" value="Unassembled WGS sequence"/>
</dbReference>
<reference evidence="3 4" key="1">
    <citation type="submission" date="2013-03" db="EMBL/GenBank/DDBJ databases">
        <title>The Genome Sequence of Cladophialophora psammophila CBS 110553.</title>
        <authorList>
            <consortium name="The Broad Institute Genomics Platform"/>
            <person name="Cuomo C."/>
            <person name="de Hoog S."/>
            <person name="Gorbushina A."/>
            <person name="Walker B."/>
            <person name="Young S.K."/>
            <person name="Zeng Q."/>
            <person name="Gargeya S."/>
            <person name="Fitzgerald M."/>
            <person name="Haas B."/>
            <person name="Abouelleil A."/>
            <person name="Allen A.W."/>
            <person name="Alvarado L."/>
            <person name="Arachchi H.M."/>
            <person name="Berlin A.M."/>
            <person name="Chapman S.B."/>
            <person name="Gainer-Dewar J."/>
            <person name="Goldberg J."/>
            <person name="Griggs A."/>
            <person name="Gujja S."/>
            <person name="Hansen M."/>
            <person name="Howarth C."/>
            <person name="Imamovic A."/>
            <person name="Ireland A."/>
            <person name="Larimer J."/>
            <person name="McCowan C."/>
            <person name="Murphy C."/>
            <person name="Pearson M."/>
            <person name="Poon T.W."/>
            <person name="Priest M."/>
            <person name="Roberts A."/>
            <person name="Saif S."/>
            <person name="Shea T."/>
            <person name="Sisk P."/>
            <person name="Sykes S."/>
            <person name="Wortman J."/>
            <person name="Nusbaum C."/>
            <person name="Birren B."/>
        </authorList>
    </citation>
    <scope>NUCLEOTIDE SEQUENCE [LARGE SCALE GENOMIC DNA]</scope>
    <source>
        <strain evidence="3 4">CBS 110553</strain>
    </source>
</reference>
<dbReference type="EMBL" id="AMGX01000015">
    <property type="protein sequence ID" value="EXJ67906.1"/>
    <property type="molecule type" value="Genomic_DNA"/>
</dbReference>
<protein>
    <recommendedName>
        <fullName evidence="2">Heterokaryon incompatibility domain-containing protein</fullName>
    </recommendedName>
</protein>
<feature type="compositionally biased region" description="Polar residues" evidence="1">
    <location>
        <begin position="1"/>
        <end position="17"/>
    </location>
</feature>
<evidence type="ECO:0000313" key="4">
    <source>
        <dbReference type="Proteomes" id="UP000019471"/>
    </source>
</evidence>
<dbReference type="RefSeq" id="XP_007748022.1">
    <property type="nucleotide sequence ID" value="XM_007749832.1"/>
</dbReference>
<dbReference type="InterPro" id="IPR052895">
    <property type="entry name" value="HetReg/Transcr_Mod"/>
</dbReference>
<gene>
    <name evidence="3" type="ORF">A1O5_09253</name>
</gene>
<evidence type="ECO:0000256" key="1">
    <source>
        <dbReference type="SAM" id="MobiDB-lite"/>
    </source>
</evidence>
<keyword evidence="4" id="KW-1185">Reference proteome</keyword>
<feature type="region of interest" description="Disordered" evidence="1">
    <location>
        <begin position="1"/>
        <end position="24"/>
    </location>
</feature>
<evidence type="ECO:0000313" key="3">
    <source>
        <dbReference type="EMBL" id="EXJ67906.1"/>
    </source>
</evidence>
<comment type="caution">
    <text evidence="3">The sequence shown here is derived from an EMBL/GenBank/DDBJ whole genome shotgun (WGS) entry which is preliminary data.</text>
</comment>
<name>W9WTF3_9EURO</name>
<sequence>MSSTSDYPTPSLNQGGTANEDLPLDLNDPARPLLPGEFRAFCIICNDRAIEVIPNFRYALHSFATPNICGWVWIDAFCIRQHDLEERVSRVTPMGKTCSRAAEVLIWPAHETDLSSSFVKTTQNVAPLVLQAVADGPLPERELNVPFPSGSYEEILGVKDFATILLK</sequence>
<dbReference type="InterPro" id="IPR010730">
    <property type="entry name" value="HET"/>
</dbReference>
<dbReference type="AlphaFoldDB" id="W9WTF3"/>
<dbReference type="Pfam" id="PF06985">
    <property type="entry name" value="HET"/>
    <property type="match status" value="1"/>
</dbReference>
<dbReference type="PANTHER" id="PTHR24148:SF64">
    <property type="entry name" value="HETEROKARYON INCOMPATIBILITY DOMAIN-CONTAINING PROTEIN"/>
    <property type="match status" value="1"/>
</dbReference>